<dbReference type="AlphaFoldDB" id="A0A8S1R6N0"/>
<organism evidence="1 2">
    <name type="scientific">Paramecium sonneborni</name>
    <dbReference type="NCBI Taxonomy" id="65129"/>
    <lineage>
        <taxon>Eukaryota</taxon>
        <taxon>Sar</taxon>
        <taxon>Alveolata</taxon>
        <taxon>Ciliophora</taxon>
        <taxon>Intramacronucleata</taxon>
        <taxon>Oligohymenophorea</taxon>
        <taxon>Peniculida</taxon>
        <taxon>Parameciidae</taxon>
        <taxon>Paramecium</taxon>
    </lineage>
</organism>
<sequence length="69" mass="8619">MIGKLFIYKRLIGKHKWYLKKEYNYQNTIQNLPIYVELRIWFKKTFQQESQSLQFHKHNLQKSPFILCQ</sequence>
<keyword evidence="2" id="KW-1185">Reference proteome</keyword>
<name>A0A8S1R6N0_9CILI</name>
<reference evidence="1" key="1">
    <citation type="submission" date="2021-01" db="EMBL/GenBank/DDBJ databases">
        <authorList>
            <consortium name="Genoscope - CEA"/>
            <person name="William W."/>
        </authorList>
    </citation>
    <scope>NUCLEOTIDE SEQUENCE</scope>
</reference>
<dbReference type="Proteomes" id="UP000692954">
    <property type="component" value="Unassembled WGS sequence"/>
</dbReference>
<dbReference type="EMBL" id="CAJJDN010000147">
    <property type="protein sequence ID" value="CAD8123796.1"/>
    <property type="molecule type" value="Genomic_DNA"/>
</dbReference>
<accession>A0A8S1R6N0</accession>
<comment type="caution">
    <text evidence="1">The sequence shown here is derived from an EMBL/GenBank/DDBJ whole genome shotgun (WGS) entry which is preliminary data.</text>
</comment>
<protein>
    <submittedName>
        <fullName evidence="1">Uncharacterized protein</fullName>
    </submittedName>
</protein>
<evidence type="ECO:0000313" key="1">
    <source>
        <dbReference type="EMBL" id="CAD8123796.1"/>
    </source>
</evidence>
<gene>
    <name evidence="1" type="ORF">PSON_ATCC_30995.1.T1470072</name>
</gene>
<proteinExistence type="predicted"/>
<evidence type="ECO:0000313" key="2">
    <source>
        <dbReference type="Proteomes" id="UP000692954"/>
    </source>
</evidence>